<protein>
    <submittedName>
        <fullName evidence="3">Uncharacterized protein</fullName>
    </submittedName>
</protein>
<gene>
    <name evidence="3" type="ORF">CSUB01_02222</name>
</gene>
<evidence type="ECO:0000313" key="4">
    <source>
        <dbReference type="Proteomes" id="UP000027238"/>
    </source>
</evidence>
<dbReference type="EMBL" id="JMSE01001362">
    <property type="protein sequence ID" value="KDN62038.1"/>
    <property type="molecule type" value="Genomic_DNA"/>
</dbReference>
<feature type="region of interest" description="Disordered" evidence="2">
    <location>
        <begin position="228"/>
        <end position="255"/>
    </location>
</feature>
<dbReference type="Proteomes" id="UP000027238">
    <property type="component" value="Unassembled WGS sequence"/>
</dbReference>
<name>A0A066WYR1_COLSU</name>
<evidence type="ECO:0000313" key="3">
    <source>
        <dbReference type="EMBL" id="KDN62038.1"/>
    </source>
</evidence>
<feature type="compositionally biased region" description="Polar residues" evidence="2">
    <location>
        <begin position="230"/>
        <end position="239"/>
    </location>
</feature>
<feature type="region of interest" description="Disordered" evidence="2">
    <location>
        <begin position="136"/>
        <end position="164"/>
    </location>
</feature>
<reference evidence="4" key="1">
    <citation type="journal article" date="2014" name="Genome Announc.">
        <title>Draft genome sequence of Colletotrichum sublineola, a destructive pathogen of cultivated sorghum.</title>
        <authorList>
            <person name="Baroncelli R."/>
            <person name="Sanz-Martin J.M."/>
            <person name="Rech G.E."/>
            <person name="Sukno S.A."/>
            <person name="Thon M.R."/>
        </authorList>
    </citation>
    <scope>NUCLEOTIDE SEQUENCE [LARGE SCALE GENOMIC DNA]</scope>
    <source>
        <strain evidence="4">TX430BB</strain>
    </source>
</reference>
<dbReference type="AlphaFoldDB" id="A0A066WYR1"/>
<keyword evidence="4" id="KW-1185">Reference proteome</keyword>
<dbReference type="eggNOG" id="ENOG502RIT4">
    <property type="taxonomic scope" value="Eukaryota"/>
</dbReference>
<dbReference type="OMA" id="WWNGDNA"/>
<evidence type="ECO:0000256" key="2">
    <source>
        <dbReference type="SAM" id="MobiDB-lite"/>
    </source>
</evidence>
<keyword evidence="1" id="KW-0175">Coiled coil</keyword>
<sequence>MESRHPPGGYHASLDDQLAFLALTHTIDQWNSQYPLLASQLLNDTDQQLLSECYVAHLMPAADSFWWNGDNASIAMTHLLKQKYPQVKVAVWKRNRLKASDLLKTWRKDAALLYTQVIKNGRDDYDVTGEEADEYVGEETEDGLYASQSSAAEDGEGESSKGTTDAMVVAHSRYTKRRVEASERIESPKKARKRFVYDSEGSEDEVFGLCRSKAKLAASTPKRAAAAMLTSPQSGQSSPVALVDSNTEDEGPLEARGYYGRRRGRRHRLVEPESPPVDAAMANPVPLSLTRIRTMASIEPTKTPTHEHKCLAALQEAVDSVAKSRVAFSAQERREASRQLNKLKNKLEKLGSAVKRLNDAIQP</sequence>
<dbReference type="OrthoDB" id="4849338at2759"/>
<accession>A0A066WYR1</accession>
<dbReference type="HOGENOM" id="CLU_762936_0_0_1"/>
<evidence type="ECO:0000256" key="1">
    <source>
        <dbReference type="SAM" id="Coils"/>
    </source>
</evidence>
<proteinExistence type="predicted"/>
<feature type="coiled-coil region" evidence="1">
    <location>
        <begin position="326"/>
        <end position="360"/>
    </location>
</feature>
<comment type="caution">
    <text evidence="3">The sequence shown here is derived from an EMBL/GenBank/DDBJ whole genome shotgun (WGS) entry which is preliminary data.</text>
</comment>
<organism evidence="3 4">
    <name type="scientific">Colletotrichum sublineola</name>
    <name type="common">Sorghum anthracnose fungus</name>
    <dbReference type="NCBI Taxonomy" id="1173701"/>
    <lineage>
        <taxon>Eukaryota</taxon>
        <taxon>Fungi</taxon>
        <taxon>Dikarya</taxon>
        <taxon>Ascomycota</taxon>
        <taxon>Pezizomycotina</taxon>
        <taxon>Sordariomycetes</taxon>
        <taxon>Hypocreomycetidae</taxon>
        <taxon>Glomerellales</taxon>
        <taxon>Glomerellaceae</taxon>
        <taxon>Colletotrichum</taxon>
        <taxon>Colletotrichum graminicola species complex</taxon>
    </lineage>
</organism>